<dbReference type="AlphaFoldDB" id="A0AAW7XPM6"/>
<evidence type="ECO:0000313" key="1">
    <source>
        <dbReference type="EMBL" id="MDO6456208.1"/>
    </source>
</evidence>
<gene>
    <name evidence="1" type="ORF">Q4494_03880</name>
</gene>
<reference evidence="1" key="1">
    <citation type="submission" date="2023-07" db="EMBL/GenBank/DDBJ databases">
        <title>Genome content predicts the carbon catabolic preferences of heterotrophic bacteria.</title>
        <authorList>
            <person name="Gralka M."/>
        </authorList>
    </citation>
    <scope>NUCLEOTIDE SEQUENCE</scope>
    <source>
        <strain evidence="1">I2M02</strain>
    </source>
</reference>
<organism evidence="1 2">
    <name type="scientific">Celeribacter halophilus</name>
    <dbReference type="NCBI Taxonomy" id="576117"/>
    <lineage>
        <taxon>Bacteria</taxon>
        <taxon>Pseudomonadati</taxon>
        <taxon>Pseudomonadota</taxon>
        <taxon>Alphaproteobacteria</taxon>
        <taxon>Rhodobacterales</taxon>
        <taxon>Roseobacteraceae</taxon>
        <taxon>Celeribacter</taxon>
    </lineage>
</organism>
<protein>
    <submittedName>
        <fullName evidence="1">Uncharacterized protein</fullName>
    </submittedName>
</protein>
<accession>A0AAW7XPM6</accession>
<dbReference type="EMBL" id="JAUOPJ010000002">
    <property type="protein sequence ID" value="MDO6456208.1"/>
    <property type="molecule type" value="Genomic_DNA"/>
</dbReference>
<feature type="non-terminal residue" evidence="1">
    <location>
        <position position="1"/>
    </location>
</feature>
<proteinExistence type="predicted"/>
<name>A0AAW7XPM6_9RHOB</name>
<sequence length="300" mass="32242">RVHSLKTASKETGIGTPLLNNFLTEAGAFAPDDARTEARKTFDAKTYQALLDEIPTLVAPGIMRKVIGATLAELKALEAEGVLVPRIKVAKIKSRWRISDGLSLLESLEKLAVQVDGDAPGWETILLAQRRLGVSVGSIIGAIKDGTLRLGKRADVFGYHGFVVQITEVAQLREPTQSGVAPTAREGELNAAAFGRSIGIRGNGAFLALIEGGHVPAIEVLHPVTRRPQWRMRGEDIAAFHATFTTTTVLAAETGMHRNTIIAAISAHGVRPFRPDGLEVGPVYLREDIKPVLRALSSRS</sequence>
<evidence type="ECO:0000313" key="2">
    <source>
        <dbReference type="Proteomes" id="UP001169823"/>
    </source>
</evidence>
<dbReference type="RefSeq" id="WP_303494397.1">
    <property type="nucleotide sequence ID" value="NZ_JAUOPJ010000002.1"/>
</dbReference>
<comment type="caution">
    <text evidence="1">The sequence shown here is derived from an EMBL/GenBank/DDBJ whole genome shotgun (WGS) entry which is preliminary data.</text>
</comment>
<dbReference type="Proteomes" id="UP001169823">
    <property type="component" value="Unassembled WGS sequence"/>
</dbReference>